<dbReference type="EMBL" id="LATL02000014">
    <property type="protein sequence ID" value="KKD37591.1"/>
    <property type="molecule type" value="Genomic_DNA"/>
</dbReference>
<comment type="caution">
    <text evidence="1">The sequence shown here is derived from an EMBL/GenBank/DDBJ whole genome shotgun (WGS) entry which is preliminary data.</text>
</comment>
<evidence type="ECO:0000313" key="2">
    <source>
        <dbReference type="Proteomes" id="UP000033607"/>
    </source>
</evidence>
<dbReference type="Proteomes" id="UP000033607">
    <property type="component" value="Unassembled WGS sequence"/>
</dbReference>
<dbReference type="RefSeq" id="WP_046279076.1">
    <property type="nucleotide sequence ID" value="NZ_LATL02000014.1"/>
</dbReference>
<gene>
    <name evidence="1" type="ORF">WN50_13545</name>
</gene>
<accession>A0A0F5YFF9</accession>
<evidence type="ECO:0000313" key="1">
    <source>
        <dbReference type="EMBL" id="KKD37591.1"/>
    </source>
</evidence>
<dbReference type="OrthoDB" id="464270at2"/>
<organism evidence="1 2">
    <name type="scientific">Limnoraphis robusta CS-951</name>
    <dbReference type="NCBI Taxonomy" id="1637645"/>
    <lineage>
        <taxon>Bacteria</taxon>
        <taxon>Bacillati</taxon>
        <taxon>Cyanobacteriota</taxon>
        <taxon>Cyanophyceae</taxon>
        <taxon>Oscillatoriophycideae</taxon>
        <taxon>Oscillatoriales</taxon>
        <taxon>Sirenicapillariaceae</taxon>
        <taxon>Limnoraphis</taxon>
    </lineage>
</organism>
<dbReference type="AlphaFoldDB" id="A0A0F5YFF9"/>
<reference evidence="1 2" key="1">
    <citation type="submission" date="2015-06" db="EMBL/GenBank/DDBJ databases">
        <title>Draft genome assembly of filamentous brackish cyanobacterium Limnoraphis robusta strain CS-951.</title>
        <authorList>
            <person name="Willis A."/>
            <person name="Parks M."/>
            <person name="Burford M.A."/>
        </authorList>
    </citation>
    <scope>NUCLEOTIDE SEQUENCE [LARGE SCALE GENOMIC DNA]</scope>
    <source>
        <strain evidence="1 2">CS-951</strain>
    </source>
</reference>
<proteinExistence type="predicted"/>
<sequence length="82" mass="9088">MLSKSIRPHPQNLNTSLKLSAAIALITMSMMGITAETPQTSFKSDHNQELNLTKPEKVTISRYEMTDPTTGLAISVSQIQYH</sequence>
<name>A0A0F5YFF9_9CYAN</name>
<protein>
    <submittedName>
        <fullName evidence="1">Uncharacterized protein</fullName>
    </submittedName>
</protein>